<dbReference type="EMBL" id="MN739929">
    <property type="protein sequence ID" value="QHT78111.1"/>
    <property type="molecule type" value="Genomic_DNA"/>
</dbReference>
<reference evidence="1" key="1">
    <citation type="journal article" date="2020" name="Nature">
        <title>Giant virus diversity and host interactions through global metagenomics.</title>
        <authorList>
            <person name="Schulz F."/>
            <person name="Roux S."/>
            <person name="Paez-Espino D."/>
            <person name="Jungbluth S."/>
            <person name="Walsh D.A."/>
            <person name="Denef V.J."/>
            <person name="McMahon K.D."/>
            <person name="Konstantinidis K.T."/>
            <person name="Eloe-Fadrosh E.A."/>
            <person name="Kyrpides N.C."/>
            <person name="Woyke T."/>
        </authorList>
    </citation>
    <scope>NUCLEOTIDE SEQUENCE</scope>
    <source>
        <strain evidence="1">GVMAG-M-3300023179-91</strain>
    </source>
</reference>
<proteinExistence type="predicted"/>
<protein>
    <submittedName>
        <fullName evidence="1">Uncharacterized protein</fullName>
    </submittedName>
</protein>
<dbReference type="AlphaFoldDB" id="A0A6C0HBY3"/>
<name>A0A6C0HBY3_9ZZZZ</name>
<organism evidence="1">
    <name type="scientific">viral metagenome</name>
    <dbReference type="NCBI Taxonomy" id="1070528"/>
    <lineage>
        <taxon>unclassified sequences</taxon>
        <taxon>metagenomes</taxon>
        <taxon>organismal metagenomes</taxon>
    </lineage>
</organism>
<accession>A0A6C0HBY3</accession>
<sequence length="75" mass="8725">MLTRSQTKNQIQLHIVEYEVNIDFDEASAAWKANKKSKGNGTYRYVCQGITKTGKKCSREPFHGCDFCKWHQNQK</sequence>
<evidence type="ECO:0000313" key="1">
    <source>
        <dbReference type="EMBL" id="QHT78111.1"/>
    </source>
</evidence>